<feature type="region of interest" description="Disordered" evidence="1">
    <location>
        <begin position="148"/>
        <end position="178"/>
    </location>
</feature>
<feature type="compositionally biased region" description="Basic and acidic residues" evidence="1">
    <location>
        <begin position="33"/>
        <end position="44"/>
    </location>
</feature>
<evidence type="ECO:0000313" key="2">
    <source>
        <dbReference type="EMBL" id="KAF2706292.1"/>
    </source>
</evidence>
<feature type="compositionally biased region" description="Basic residues" evidence="1">
    <location>
        <begin position="80"/>
        <end position="90"/>
    </location>
</feature>
<accession>A0A6G1K1A4</accession>
<evidence type="ECO:0000313" key="3">
    <source>
        <dbReference type="Proteomes" id="UP000799428"/>
    </source>
</evidence>
<evidence type="ECO:0000256" key="1">
    <source>
        <dbReference type="SAM" id="MobiDB-lite"/>
    </source>
</evidence>
<gene>
    <name evidence="2" type="ORF">K504DRAFT_77632</name>
</gene>
<feature type="region of interest" description="Disordered" evidence="1">
    <location>
        <begin position="1"/>
        <end position="120"/>
    </location>
</feature>
<keyword evidence="3" id="KW-1185">Reference proteome</keyword>
<sequence length="305" mass="33518">MRAAMLAKSKPEMDQAAETQNEGAEEGEEDHGGDDAGTKDKESEQPAGKVNQRRTSVAESGQRRSSDTTVGNEEDEHAAKKTKIEKRSAKKPLTPTKVKARQESQTPTRPGRAREGSVSIRRRNMSQSFDKSTFNQGFIVPMTPSRKLQKFPRGHDLDSGMRTPTREQIPPPAPNSAAADNLRDNYIYYVSIDNGNSISNIISNNNNNNGNCISNNNNGNSINSNSNGNNINSNSNVPPAQCPYKNPIDSSPQPTHFSIPWLILIRAPDSLPCNTLEGGCPTIFAHLEPHQLRETKYGRQTILIL</sequence>
<organism evidence="2 3">
    <name type="scientific">Pleomassaria siparia CBS 279.74</name>
    <dbReference type="NCBI Taxonomy" id="1314801"/>
    <lineage>
        <taxon>Eukaryota</taxon>
        <taxon>Fungi</taxon>
        <taxon>Dikarya</taxon>
        <taxon>Ascomycota</taxon>
        <taxon>Pezizomycotina</taxon>
        <taxon>Dothideomycetes</taxon>
        <taxon>Pleosporomycetidae</taxon>
        <taxon>Pleosporales</taxon>
        <taxon>Pleomassariaceae</taxon>
        <taxon>Pleomassaria</taxon>
    </lineage>
</organism>
<proteinExistence type="predicted"/>
<reference evidence="2" key="1">
    <citation type="journal article" date="2020" name="Stud. Mycol.">
        <title>101 Dothideomycetes genomes: a test case for predicting lifestyles and emergence of pathogens.</title>
        <authorList>
            <person name="Haridas S."/>
            <person name="Albert R."/>
            <person name="Binder M."/>
            <person name="Bloem J."/>
            <person name="Labutti K."/>
            <person name="Salamov A."/>
            <person name="Andreopoulos B."/>
            <person name="Baker S."/>
            <person name="Barry K."/>
            <person name="Bills G."/>
            <person name="Bluhm B."/>
            <person name="Cannon C."/>
            <person name="Castanera R."/>
            <person name="Culley D."/>
            <person name="Daum C."/>
            <person name="Ezra D."/>
            <person name="Gonzalez J."/>
            <person name="Henrissat B."/>
            <person name="Kuo A."/>
            <person name="Liang C."/>
            <person name="Lipzen A."/>
            <person name="Lutzoni F."/>
            <person name="Magnuson J."/>
            <person name="Mondo S."/>
            <person name="Nolan M."/>
            <person name="Ohm R."/>
            <person name="Pangilinan J."/>
            <person name="Park H.-J."/>
            <person name="Ramirez L."/>
            <person name="Alfaro M."/>
            <person name="Sun H."/>
            <person name="Tritt A."/>
            <person name="Yoshinaga Y."/>
            <person name="Zwiers L.-H."/>
            <person name="Turgeon B."/>
            <person name="Goodwin S."/>
            <person name="Spatafora J."/>
            <person name="Crous P."/>
            <person name="Grigoriev I."/>
        </authorList>
    </citation>
    <scope>NUCLEOTIDE SEQUENCE</scope>
    <source>
        <strain evidence="2">CBS 279.74</strain>
    </source>
</reference>
<dbReference type="EMBL" id="MU005776">
    <property type="protein sequence ID" value="KAF2706292.1"/>
    <property type="molecule type" value="Genomic_DNA"/>
</dbReference>
<name>A0A6G1K1A4_9PLEO</name>
<protein>
    <submittedName>
        <fullName evidence="2">Uncharacterized protein</fullName>
    </submittedName>
</protein>
<feature type="compositionally biased region" description="Acidic residues" evidence="1">
    <location>
        <begin position="23"/>
        <end position="32"/>
    </location>
</feature>
<dbReference type="Proteomes" id="UP000799428">
    <property type="component" value="Unassembled WGS sequence"/>
</dbReference>
<dbReference type="AlphaFoldDB" id="A0A6G1K1A4"/>